<organism evidence="1 2">
    <name type="scientific">Carex littledalei</name>
    <dbReference type="NCBI Taxonomy" id="544730"/>
    <lineage>
        <taxon>Eukaryota</taxon>
        <taxon>Viridiplantae</taxon>
        <taxon>Streptophyta</taxon>
        <taxon>Embryophyta</taxon>
        <taxon>Tracheophyta</taxon>
        <taxon>Spermatophyta</taxon>
        <taxon>Magnoliopsida</taxon>
        <taxon>Liliopsida</taxon>
        <taxon>Poales</taxon>
        <taxon>Cyperaceae</taxon>
        <taxon>Cyperoideae</taxon>
        <taxon>Cariceae</taxon>
        <taxon>Carex</taxon>
        <taxon>Carex subgen. Euthyceras</taxon>
    </lineage>
</organism>
<keyword evidence="2" id="KW-1185">Reference proteome</keyword>
<comment type="caution">
    <text evidence="1">The sequence shown here is derived from an EMBL/GenBank/DDBJ whole genome shotgun (WGS) entry which is preliminary data.</text>
</comment>
<evidence type="ECO:0008006" key="3">
    <source>
        <dbReference type="Google" id="ProtNLM"/>
    </source>
</evidence>
<reference evidence="1" key="1">
    <citation type="submission" date="2020-01" db="EMBL/GenBank/DDBJ databases">
        <title>Genome sequence of Kobresia littledalei, the first chromosome-level genome in the family Cyperaceae.</title>
        <authorList>
            <person name="Qu G."/>
        </authorList>
    </citation>
    <scope>NUCLEOTIDE SEQUENCE</scope>
    <source>
        <strain evidence="1">C.B.Clarke</strain>
        <tissue evidence="1">Leaf</tissue>
    </source>
</reference>
<evidence type="ECO:0000313" key="2">
    <source>
        <dbReference type="Proteomes" id="UP000623129"/>
    </source>
</evidence>
<dbReference type="OrthoDB" id="694575at2759"/>
<proteinExistence type="predicted"/>
<dbReference type="EMBL" id="SWLB01000020">
    <property type="protein sequence ID" value="KAF3325197.1"/>
    <property type="molecule type" value="Genomic_DNA"/>
</dbReference>
<name>A0A833V5M9_9POAL</name>
<accession>A0A833V5M9</accession>
<dbReference type="Proteomes" id="UP000623129">
    <property type="component" value="Unassembled WGS sequence"/>
</dbReference>
<gene>
    <name evidence="1" type="ORF">FCM35_KLT10268</name>
</gene>
<sequence>MLLSEPIPSSYNGKHFLRVKMLISLSGPVKDNIKYSNPNIGESKVHVVYEKIGRICCFCGSMGHEMASCLDRARLAKIKSRLANANRPKMEGIIKPTRCKNLSTL</sequence>
<protein>
    <recommendedName>
        <fullName evidence="3">Zinc knuckle CX2CX4HX4C domain-containing protein</fullName>
    </recommendedName>
</protein>
<dbReference type="AlphaFoldDB" id="A0A833V5M9"/>
<evidence type="ECO:0000313" key="1">
    <source>
        <dbReference type="EMBL" id="KAF3325197.1"/>
    </source>
</evidence>